<dbReference type="EMBL" id="CP150484">
    <property type="protein sequence ID" value="WYW15234.1"/>
    <property type="molecule type" value="Genomic_DNA"/>
</dbReference>
<name>A0ACD5B7K8_9PSEU</name>
<sequence length="353" mass="38590">MGDIEKPSTAREGVGLALSGGGYRAMLFHTGALWRLNELGWLSKISTFSSVSGGSIAAGVLAHAWSDLKFENGVADNFYDEVVAPVRKLARTRLDIPVTLLAMAMPWRSAGEELARVYAKHLFGDCCLKDIDPGGPQFVFTATNLQDGALWWFFRQNGPHGNIPLATAVAASSAFPPMLSPVVIHDPLSDERKRKIVLSDAGVYDNLGLDPVEGHATVLVSDAGKRMKVARKVKRDWGRQLLRVLDVIDNQVRELRRGALLKSYVEKDFSGAYWGSYVDLENFELNDSLKAPVDLTHKLAETPTRLTKLPEVVQERLINWGYAACDAGMRKWVDTEAVAPDGFPFPAAGLGVG</sequence>
<dbReference type="Proteomes" id="UP001456344">
    <property type="component" value="Chromosome"/>
</dbReference>
<evidence type="ECO:0000313" key="1">
    <source>
        <dbReference type="EMBL" id="WYW15234.1"/>
    </source>
</evidence>
<reference evidence="1" key="1">
    <citation type="submission" date="2023-10" db="EMBL/GenBank/DDBJ databases">
        <title>Whole genome sequencing of actinobacterial strain Amycolatopsis sp. (BCA-696) identifies the underlying plant growth-promoting genes.</title>
        <authorList>
            <person name="Gandham P."/>
            <person name="Vadla N."/>
            <person name="Saji A."/>
            <person name="Srinivas V."/>
            <person name="Ruperao P."/>
            <person name="Selvanayagam S."/>
            <person name="Saxena R.K."/>
            <person name="Rathore A."/>
            <person name="Gopalakrishnan S."/>
            <person name="Thakur V."/>
        </authorList>
    </citation>
    <scope>NUCLEOTIDE SEQUENCE</scope>
    <source>
        <strain evidence="1">BCA-696</strain>
    </source>
</reference>
<proteinExistence type="predicted"/>
<organism evidence="1 2">
    <name type="scientific">Amycolatopsis coloradensis</name>
    <dbReference type="NCBI Taxonomy" id="76021"/>
    <lineage>
        <taxon>Bacteria</taxon>
        <taxon>Bacillati</taxon>
        <taxon>Actinomycetota</taxon>
        <taxon>Actinomycetes</taxon>
        <taxon>Pseudonocardiales</taxon>
        <taxon>Pseudonocardiaceae</taxon>
        <taxon>Amycolatopsis</taxon>
    </lineage>
</organism>
<keyword evidence="2" id="KW-1185">Reference proteome</keyword>
<protein>
    <submittedName>
        <fullName evidence="1">Patatin-like phospholipase family protein</fullName>
    </submittedName>
</protein>
<evidence type="ECO:0000313" key="2">
    <source>
        <dbReference type="Proteomes" id="UP001456344"/>
    </source>
</evidence>
<accession>A0ACD5B7K8</accession>
<gene>
    <name evidence="1" type="ORF">LCL61_06665</name>
</gene>